<dbReference type="InterPro" id="IPR000742">
    <property type="entry name" value="EGF"/>
</dbReference>
<evidence type="ECO:0000259" key="6">
    <source>
        <dbReference type="PROSITE" id="PS50923"/>
    </source>
</evidence>
<keyword evidence="1 2" id="KW-1015">Disulfide bond</keyword>
<feature type="domain" description="Sushi" evidence="6">
    <location>
        <begin position="181"/>
        <end position="244"/>
    </location>
</feature>
<evidence type="ECO:0008006" key="9">
    <source>
        <dbReference type="Google" id="ProtNLM"/>
    </source>
</evidence>
<dbReference type="PANTHER" id="PTHR16311:SF3">
    <property type="entry name" value="THROMBOSPONDIN TYPE-1 DOMAIN-CONTAINING PROTEIN 1"/>
    <property type="match status" value="1"/>
</dbReference>
<proteinExistence type="predicted"/>
<feature type="disulfide bond" evidence="2">
    <location>
        <begin position="507"/>
        <end position="516"/>
    </location>
</feature>
<dbReference type="InterPro" id="IPR035976">
    <property type="entry name" value="Sushi/SCR/CCP_sf"/>
</dbReference>
<dbReference type="Pfam" id="PF07699">
    <property type="entry name" value="Ephrin_rec_like"/>
    <property type="match status" value="1"/>
</dbReference>
<comment type="caution">
    <text evidence="7">The sequence shown here is derived from an EMBL/GenBank/DDBJ whole genome shotgun (WGS) entry which is preliminary data.</text>
</comment>
<dbReference type="PROSITE" id="PS01186">
    <property type="entry name" value="EGF_2"/>
    <property type="match status" value="1"/>
</dbReference>
<dbReference type="PROSITE" id="PS50923">
    <property type="entry name" value="SUSHI"/>
    <property type="match status" value="2"/>
</dbReference>
<evidence type="ECO:0000256" key="2">
    <source>
        <dbReference type="PROSITE-ProRule" id="PRU00076"/>
    </source>
</evidence>
<dbReference type="InterPro" id="IPR009030">
    <property type="entry name" value="Growth_fac_rcpt_cys_sf"/>
</dbReference>
<keyword evidence="2" id="KW-0245">EGF-like domain</keyword>
<dbReference type="FunFam" id="2.20.100.10:FF:000002">
    <property type="entry name" value="Unc-5 netrin receptor C"/>
    <property type="match status" value="1"/>
</dbReference>
<dbReference type="PROSITE" id="PS50026">
    <property type="entry name" value="EGF_3"/>
    <property type="match status" value="1"/>
</dbReference>
<organism evidence="7 8">
    <name type="scientific">Owenia fusiformis</name>
    <name type="common">Polychaete worm</name>
    <dbReference type="NCBI Taxonomy" id="6347"/>
    <lineage>
        <taxon>Eukaryota</taxon>
        <taxon>Metazoa</taxon>
        <taxon>Spiralia</taxon>
        <taxon>Lophotrochozoa</taxon>
        <taxon>Annelida</taxon>
        <taxon>Polychaeta</taxon>
        <taxon>Sedentaria</taxon>
        <taxon>Canalipalpata</taxon>
        <taxon>Sabellida</taxon>
        <taxon>Oweniida</taxon>
        <taxon>Oweniidae</taxon>
        <taxon>Owenia</taxon>
    </lineage>
</organism>
<dbReference type="SMART" id="SM01411">
    <property type="entry name" value="Ephrin_rec_like"/>
    <property type="match status" value="1"/>
</dbReference>
<dbReference type="InterPro" id="IPR000884">
    <property type="entry name" value="TSP1_rpt"/>
</dbReference>
<dbReference type="SUPFAM" id="SSF82895">
    <property type="entry name" value="TSP-1 type 1 repeat"/>
    <property type="match status" value="1"/>
</dbReference>
<sequence length="853" mass="95314">RQMIWKLIGALVVSGFVHMTDCCQRNSYGNRIECPSPGTREVYAAEKATHAYVERFEPKYHKCGICVVTFYHLLNGLHTPNNGAEGTYIQKWKLQIALDHLGSPECIYDLKIKVIRCPEVSKHIQNGRICPEGLQLGHRYEIICNKGYDTGGFSAFRTCRRHDGINGRWQPITRGEECKRNTCDKMVPVDDNAIAVCSGITGNTRTDKCSFRCNNGYYVLNGEPTVAECRVDLTWSNRGPRCGKKVKPVVRNPPSDKIIEIELKYPIEIRIEKPIFERGVHPKNILPRTCPGYPDDVLHTDQRGTYVIRCSATDDITGLSASHSYTILVKSNTADCVQLAPPPNGALVCDQWLFGMYCQLYCAPFSHVPVETYISKGIFICAGGSWDSRSLPTCSASGEPSQIRRVDPIMTFRGQCNLNSTKNSLKERFLTRLMNSPHRLLICPPHVEALSLCTSAMAAVYCHGDAVSEHHHRIEHSQETLIDQCFEHKCEFGSTCKSVNNNYTCFCTDGFRGDLCEQQMVNGGWTFWSEWSDCNKECGNGTRERFRTCTYPEPANGGIDCVGDKSEHQNCKNDCPVCRSLKQPSNGFIRCNPNIPAPNKGIECTVGCNRGFGFSVEIKRNIFCGAPTNFSWQLEETSGDPERLPECTGTTKSRGLAVFLSFSLDGQFVRSDIAIVNSSIHDKLLEFKEHMPCLFETCIPAVGIHVEPGTRKNNGSGPSVTSNLEITITVHYIGTSYEYFINAIKVASAYISEQNETLLSMEINNTTIVTSSYTSDSYVECPVGYAVDGNDLTLCSRCQRGTFYRNHRCNICHRGFYQPDEGQTFCLHCPVNTTTPCKGAKNIDECIFKETTP</sequence>
<dbReference type="PROSITE" id="PS00022">
    <property type="entry name" value="EGF_1"/>
    <property type="match status" value="1"/>
</dbReference>
<dbReference type="Gene3D" id="2.10.25.10">
    <property type="entry name" value="Laminin"/>
    <property type="match status" value="1"/>
</dbReference>
<dbReference type="InterPro" id="IPR036383">
    <property type="entry name" value="TSP1_rpt_sf"/>
</dbReference>
<dbReference type="InterPro" id="IPR011641">
    <property type="entry name" value="Tyr-kin_ephrin_A/B_rcpt-like"/>
</dbReference>
<dbReference type="SUPFAM" id="SSF57535">
    <property type="entry name" value="Complement control module/SCR domain"/>
    <property type="match status" value="1"/>
</dbReference>
<dbReference type="SUPFAM" id="SSF57184">
    <property type="entry name" value="Growth factor receptor domain"/>
    <property type="match status" value="1"/>
</dbReference>
<dbReference type="Gene3D" id="2.10.50.10">
    <property type="entry name" value="Tumor Necrosis Factor Receptor, subunit A, domain 2"/>
    <property type="match status" value="1"/>
</dbReference>
<comment type="caution">
    <text evidence="2">Lacks conserved residue(s) required for the propagation of feature annotation.</text>
</comment>
<dbReference type="SMART" id="SM00032">
    <property type="entry name" value="CCP"/>
    <property type="match status" value="4"/>
</dbReference>
<evidence type="ECO:0000313" key="7">
    <source>
        <dbReference type="EMBL" id="CAH1776655.1"/>
    </source>
</evidence>
<dbReference type="GO" id="GO:0071944">
    <property type="term" value="C:cell periphery"/>
    <property type="evidence" value="ECO:0007669"/>
    <property type="project" value="TreeGrafter"/>
</dbReference>
<accession>A0A8S4N818</accession>
<dbReference type="Proteomes" id="UP000749559">
    <property type="component" value="Unassembled WGS sequence"/>
</dbReference>
<keyword evidence="4" id="KW-0732">Signal</keyword>
<gene>
    <name evidence="7" type="ORF">OFUS_LOCUS3811</name>
</gene>
<evidence type="ECO:0000313" key="8">
    <source>
        <dbReference type="Proteomes" id="UP000749559"/>
    </source>
</evidence>
<reference evidence="7" key="1">
    <citation type="submission" date="2022-03" db="EMBL/GenBank/DDBJ databases">
        <authorList>
            <person name="Martin C."/>
        </authorList>
    </citation>
    <scope>NUCLEOTIDE SEQUENCE</scope>
</reference>
<dbReference type="Pfam" id="PF00090">
    <property type="entry name" value="TSP_1"/>
    <property type="match status" value="1"/>
</dbReference>
<dbReference type="SMART" id="SM00181">
    <property type="entry name" value="EGF"/>
    <property type="match status" value="2"/>
</dbReference>
<feature type="signal peptide" evidence="4">
    <location>
        <begin position="1"/>
        <end position="22"/>
    </location>
</feature>
<keyword evidence="8" id="KW-1185">Reference proteome</keyword>
<feature type="non-terminal residue" evidence="7">
    <location>
        <position position="853"/>
    </location>
</feature>
<dbReference type="InterPro" id="IPR000436">
    <property type="entry name" value="Sushi_SCR_CCP_dom"/>
</dbReference>
<dbReference type="AlphaFoldDB" id="A0A8S4N818"/>
<dbReference type="Gene3D" id="2.20.100.10">
    <property type="entry name" value="Thrombospondin type-1 (TSP1) repeat"/>
    <property type="match status" value="1"/>
</dbReference>
<dbReference type="CDD" id="cd00033">
    <property type="entry name" value="CCP"/>
    <property type="match status" value="1"/>
</dbReference>
<evidence type="ECO:0000256" key="3">
    <source>
        <dbReference type="PROSITE-ProRule" id="PRU00302"/>
    </source>
</evidence>
<dbReference type="EMBL" id="CAIIXF020000002">
    <property type="protein sequence ID" value="CAH1776655.1"/>
    <property type="molecule type" value="Genomic_DNA"/>
</dbReference>
<protein>
    <recommendedName>
        <fullName evidence="9">Sushi, von Willebrand factor type A, EGF and pentraxin domain-containing protein 1</fullName>
    </recommendedName>
</protein>
<dbReference type="Gene3D" id="2.10.70.10">
    <property type="entry name" value="Complement Module, domain 1"/>
    <property type="match status" value="1"/>
</dbReference>
<dbReference type="PANTHER" id="PTHR16311">
    <property type="entry name" value="THROMBOSPONDIN TYPE I DOMAIN-CONTAINING 1"/>
    <property type="match status" value="1"/>
</dbReference>
<evidence type="ECO:0000256" key="1">
    <source>
        <dbReference type="ARBA" id="ARBA00023157"/>
    </source>
</evidence>
<feature type="chain" id="PRO_5035914954" description="Sushi, von Willebrand factor type A, EGF and pentraxin domain-containing protein 1" evidence="4">
    <location>
        <begin position="23"/>
        <end position="853"/>
    </location>
</feature>
<feature type="domain" description="Sushi" evidence="6">
    <location>
        <begin position="115"/>
        <end position="180"/>
    </location>
</feature>
<evidence type="ECO:0000256" key="4">
    <source>
        <dbReference type="SAM" id="SignalP"/>
    </source>
</evidence>
<dbReference type="OrthoDB" id="6151707at2759"/>
<evidence type="ECO:0000259" key="5">
    <source>
        <dbReference type="PROSITE" id="PS50026"/>
    </source>
</evidence>
<feature type="domain" description="EGF-like" evidence="5">
    <location>
        <begin position="481"/>
        <end position="517"/>
    </location>
</feature>
<dbReference type="InterPro" id="IPR038877">
    <property type="entry name" value="THSD1"/>
</dbReference>
<name>A0A8S4N818_OWEFU</name>
<dbReference type="SUPFAM" id="SSF57196">
    <property type="entry name" value="EGF/Laminin"/>
    <property type="match status" value="1"/>
</dbReference>
<keyword evidence="3" id="KW-0768">Sushi</keyword>
<dbReference type="PROSITE" id="PS50092">
    <property type="entry name" value="TSP1"/>
    <property type="match status" value="1"/>
</dbReference>
<dbReference type="SMART" id="SM00209">
    <property type="entry name" value="TSP1"/>
    <property type="match status" value="1"/>
</dbReference>